<gene>
    <name evidence="1" type="ORF">llap_942</name>
</gene>
<sequence length="133" mass="15107">MTIHVILMLGNPDLDTVFQDIILGLDGAASPENQHIKDRKIMSSQHGFTKGTLYLTNLINFSDETTGLVNEGRAVDIVYLDFIKAFDTVLHKILIEKLLMYSLHEQSVRWIENWLDGPEGSNQQHKVYLEGSH</sequence>
<protein>
    <submittedName>
        <fullName evidence="1">Uncharacterized protein</fullName>
    </submittedName>
</protein>
<evidence type="ECO:0000313" key="2">
    <source>
        <dbReference type="Proteomes" id="UP000233556"/>
    </source>
</evidence>
<name>A0A2I0URV7_LIMLA</name>
<reference evidence="2" key="1">
    <citation type="submission" date="2017-11" db="EMBL/GenBank/DDBJ databases">
        <authorList>
            <person name="Lima N.C."/>
            <person name="Parody-Merino A.M."/>
            <person name="Battley P.F."/>
            <person name="Fidler A.E."/>
            <person name="Prosdocimi F."/>
        </authorList>
    </citation>
    <scope>NUCLEOTIDE SEQUENCE [LARGE SCALE GENOMIC DNA]</scope>
</reference>
<evidence type="ECO:0000313" key="1">
    <source>
        <dbReference type="EMBL" id="PKU48766.1"/>
    </source>
</evidence>
<organism evidence="1 2">
    <name type="scientific">Limosa lapponica baueri</name>
    <dbReference type="NCBI Taxonomy" id="1758121"/>
    <lineage>
        <taxon>Eukaryota</taxon>
        <taxon>Metazoa</taxon>
        <taxon>Chordata</taxon>
        <taxon>Craniata</taxon>
        <taxon>Vertebrata</taxon>
        <taxon>Euteleostomi</taxon>
        <taxon>Archelosauria</taxon>
        <taxon>Archosauria</taxon>
        <taxon>Dinosauria</taxon>
        <taxon>Saurischia</taxon>
        <taxon>Theropoda</taxon>
        <taxon>Coelurosauria</taxon>
        <taxon>Aves</taxon>
        <taxon>Neognathae</taxon>
        <taxon>Neoaves</taxon>
        <taxon>Charadriiformes</taxon>
        <taxon>Scolopacidae</taxon>
        <taxon>Limosa</taxon>
    </lineage>
</organism>
<proteinExistence type="predicted"/>
<keyword evidence="2" id="KW-1185">Reference proteome</keyword>
<dbReference type="PANTHER" id="PTHR33332">
    <property type="entry name" value="REVERSE TRANSCRIPTASE DOMAIN-CONTAINING PROTEIN"/>
    <property type="match status" value="1"/>
</dbReference>
<dbReference type="Proteomes" id="UP000233556">
    <property type="component" value="Unassembled WGS sequence"/>
</dbReference>
<accession>A0A2I0URV7</accession>
<dbReference type="EMBL" id="KZ505647">
    <property type="protein sequence ID" value="PKU48766.1"/>
    <property type="molecule type" value="Genomic_DNA"/>
</dbReference>
<dbReference type="AlphaFoldDB" id="A0A2I0URV7"/>
<dbReference type="OrthoDB" id="10063195at2759"/>
<reference evidence="2" key="2">
    <citation type="submission" date="2017-12" db="EMBL/GenBank/DDBJ databases">
        <title>Genome sequence of the Bar-tailed Godwit (Limosa lapponica baueri).</title>
        <authorList>
            <person name="Lima N.C.B."/>
            <person name="Parody-Merino A.M."/>
            <person name="Battley P.F."/>
            <person name="Fidler A.E."/>
            <person name="Prosdocimi F."/>
        </authorList>
    </citation>
    <scope>NUCLEOTIDE SEQUENCE [LARGE SCALE GENOMIC DNA]</scope>
</reference>